<evidence type="ECO:0000313" key="2">
    <source>
        <dbReference type="Proteomes" id="UP000184330"/>
    </source>
</evidence>
<dbReference type="OrthoDB" id="10018600at2759"/>
<keyword evidence="2" id="KW-1185">Reference proteome</keyword>
<organism evidence="1 2">
    <name type="scientific">Phialocephala subalpina</name>
    <dbReference type="NCBI Taxonomy" id="576137"/>
    <lineage>
        <taxon>Eukaryota</taxon>
        <taxon>Fungi</taxon>
        <taxon>Dikarya</taxon>
        <taxon>Ascomycota</taxon>
        <taxon>Pezizomycotina</taxon>
        <taxon>Leotiomycetes</taxon>
        <taxon>Helotiales</taxon>
        <taxon>Mollisiaceae</taxon>
        <taxon>Phialocephala</taxon>
        <taxon>Phialocephala fortinii species complex</taxon>
    </lineage>
</organism>
<dbReference type="AlphaFoldDB" id="A0A1L7XIY8"/>
<dbReference type="InterPro" id="IPR011050">
    <property type="entry name" value="Pectin_lyase_fold/virulence"/>
</dbReference>
<proteinExistence type="predicted"/>
<sequence>MYLPVGYSIVSLALAKLSKAITLTGDPSLTMDLTADAADNAILADYDITVADYLFTALVATTEYNGSSEDTSVSDLTFTATLNDTDALLINECTVTLTDCKVVKTGYSSNLFEASFFGVNSALNVQNSSTVTINTINVTTHNGAANIYSWGEGTTITVSDAWLYSSGPAAHGLYAAEYGTIVGTNIRHYSGGNRCSSFAGDSPAGYITVSDSVAHTAGIGSAIFYALGTITASNVTGWAEHAPVLFMDGDQSATISDSTLEAGLLGGMVIFSSSDIVSGATAKLTNTTLIATGDTMPALWFGNVIADITLETTTLTTASGVLVSANYSQVTQAFDYYADYSDNSALSPARVTVTVIDSDLTGDLVAYNKSTISWSLTEDSSWTGTTSVGYGSAYFAVSLDATSSWTLTADACLENFTDSDTTVSNVASAGFSIYYDSTSTANDWLDGATISLSGGGSLKPGSC</sequence>
<gene>
    <name evidence="1" type="ORF">PAC_14909</name>
</gene>
<evidence type="ECO:0000313" key="1">
    <source>
        <dbReference type="EMBL" id="CZR65009.1"/>
    </source>
</evidence>
<accession>A0A1L7XIY8</accession>
<dbReference type="SUPFAM" id="SSF51126">
    <property type="entry name" value="Pectin lyase-like"/>
    <property type="match status" value="1"/>
</dbReference>
<dbReference type="Proteomes" id="UP000184330">
    <property type="component" value="Unassembled WGS sequence"/>
</dbReference>
<dbReference type="Gene3D" id="2.160.20.20">
    <property type="match status" value="1"/>
</dbReference>
<dbReference type="STRING" id="576137.A0A1L7XIY8"/>
<protein>
    <submittedName>
        <fullName evidence="1">Uncharacterized protein</fullName>
    </submittedName>
</protein>
<name>A0A1L7XIY8_9HELO</name>
<dbReference type="InterPro" id="IPR012332">
    <property type="entry name" value="Autotransporter_pectin_lyase_C"/>
</dbReference>
<dbReference type="EMBL" id="FJOG01000028">
    <property type="protein sequence ID" value="CZR65009.1"/>
    <property type="molecule type" value="Genomic_DNA"/>
</dbReference>
<reference evidence="1 2" key="1">
    <citation type="submission" date="2016-03" db="EMBL/GenBank/DDBJ databases">
        <authorList>
            <person name="Ploux O."/>
        </authorList>
    </citation>
    <scope>NUCLEOTIDE SEQUENCE [LARGE SCALE GENOMIC DNA]</scope>
    <source>
        <strain evidence="1 2">UAMH 11012</strain>
    </source>
</reference>